<proteinExistence type="predicted"/>
<name>A0A3S5B5Z8_9PLAT</name>
<comment type="caution">
    <text evidence="2">The sequence shown here is derived from an EMBL/GenBank/DDBJ whole genome shotgun (WGS) entry which is preliminary data.</text>
</comment>
<evidence type="ECO:0000313" key="2">
    <source>
        <dbReference type="EMBL" id="VEL34678.1"/>
    </source>
</evidence>
<sequence length="115" mass="13297">MSSSSDDTHHMMDDYIALFFYSKRGRTRGLPEPKRRIKVKRTQYENRPSFAIEEACFGELGERGTTALEGTMLFYMTQMRGLEMAYMKPKKRELTNRKGAVRKTLSGELSQKCDA</sequence>
<gene>
    <name evidence="2" type="ORF">PXEA_LOCUS28118</name>
</gene>
<evidence type="ECO:0000313" key="3">
    <source>
        <dbReference type="Proteomes" id="UP000784294"/>
    </source>
</evidence>
<dbReference type="Proteomes" id="UP000784294">
    <property type="component" value="Unassembled WGS sequence"/>
</dbReference>
<reference evidence="2" key="1">
    <citation type="submission" date="2018-11" db="EMBL/GenBank/DDBJ databases">
        <authorList>
            <consortium name="Pathogen Informatics"/>
        </authorList>
    </citation>
    <scope>NUCLEOTIDE SEQUENCE</scope>
</reference>
<evidence type="ECO:0000256" key="1">
    <source>
        <dbReference type="SAM" id="MobiDB-lite"/>
    </source>
</evidence>
<protein>
    <submittedName>
        <fullName evidence="2">Uncharacterized protein</fullName>
    </submittedName>
</protein>
<dbReference type="AlphaFoldDB" id="A0A3S5B5Z8"/>
<keyword evidence="3" id="KW-1185">Reference proteome</keyword>
<organism evidence="2 3">
    <name type="scientific">Protopolystoma xenopodis</name>
    <dbReference type="NCBI Taxonomy" id="117903"/>
    <lineage>
        <taxon>Eukaryota</taxon>
        <taxon>Metazoa</taxon>
        <taxon>Spiralia</taxon>
        <taxon>Lophotrochozoa</taxon>
        <taxon>Platyhelminthes</taxon>
        <taxon>Monogenea</taxon>
        <taxon>Polyopisthocotylea</taxon>
        <taxon>Polystomatidea</taxon>
        <taxon>Polystomatidae</taxon>
        <taxon>Protopolystoma</taxon>
    </lineage>
</organism>
<feature type="region of interest" description="Disordered" evidence="1">
    <location>
        <begin position="95"/>
        <end position="115"/>
    </location>
</feature>
<dbReference type="EMBL" id="CAAALY010248139">
    <property type="protein sequence ID" value="VEL34678.1"/>
    <property type="molecule type" value="Genomic_DNA"/>
</dbReference>
<accession>A0A3S5B5Z8</accession>